<evidence type="ECO:0000256" key="13">
    <source>
        <dbReference type="PROSITE-ProRule" id="PRU00391"/>
    </source>
</evidence>
<name>A0ABN2IKC5_9ACTN</name>
<evidence type="ECO:0000256" key="1">
    <source>
        <dbReference type="ARBA" id="ARBA00009409"/>
    </source>
</evidence>
<evidence type="ECO:0000256" key="11">
    <source>
        <dbReference type="ARBA" id="ARBA00023268"/>
    </source>
</evidence>
<dbReference type="SUPFAM" id="SSF81624">
    <property type="entry name" value="N-terminal domain of MutM-like DNA repair proteins"/>
    <property type="match status" value="1"/>
</dbReference>
<feature type="domain" description="FPG-type" evidence="14">
    <location>
        <begin position="239"/>
        <end position="273"/>
    </location>
</feature>
<dbReference type="Gene3D" id="1.10.8.50">
    <property type="match status" value="1"/>
</dbReference>
<dbReference type="CDD" id="cd08970">
    <property type="entry name" value="AcNei1_N"/>
    <property type="match status" value="1"/>
</dbReference>
<evidence type="ECO:0000256" key="12">
    <source>
        <dbReference type="ARBA" id="ARBA00023295"/>
    </source>
</evidence>
<organism evidence="15 16">
    <name type="scientific">Dietzia cercidiphylli</name>
    <dbReference type="NCBI Taxonomy" id="498199"/>
    <lineage>
        <taxon>Bacteria</taxon>
        <taxon>Bacillati</taxon>
        <taxon>Actinomycetota</taxon>
        <taxon>Actinomycetes</taxon>
        <taxon>Mycobacteriales</taxon>
        <taxon>Dietziaceae</taxon>
        <taxon>Dietzia</taxon>
    </lineage>
</organism>
<keyword evidence="12" id="KW-0326">Glycosidase</keyword>
<keyword evidence="16" id="KW-1185">Reference proteome</keyword>
<dbReference type="InterPro" id="IPR035937">
    <property type="entry name" value="FPG_N"/>
</dbReference>
<comment type="similarity">
    <text evidence="1">Belongs to the FPG family.</text>
</comment>
<reference evidence="15 16" key="1">
    <citation type="journal article" date="2019" name="Int. J. Syst. Evol. Microbiol.">
        <title>The Global Catalogue of Microorganisms (GCM) 10K type strain sequencing project: providing services to taxonomists for standard genome sequencing and annotation.</title>
        <authorList>
            <consortium name="The Broad Institute Genomics Platform"/>
            <consortium name="The Broad Institute Genome Sequencing Center for Infectious Disease"/>
            <person name="Wu L."/>
            <person name="Ma J."/>
        </authorList>
    </citation>
    <scope>NUCLEOTIDE SEQUENCE [LARGE SCALE GENOMIC DNA]</scope>
    <source>
        <strain evidence="15 16">JCM 16002</strain>
    </source>
</reference>
<dbReference type="PANTHER" id="PTHR42697:SF3">
    <property type="entry name" value="ENDONUCLEASE 8 1"/>
    <property type="match status" value="1"/>
</dbReference>
<dbReference type="InterPro" id="IPR000214">
    <property type="entry name" value="Znf_DNA_glyclase/AP_lyase"/>
</dbReference>
<dbReference type="InterPro" id="IPR015886">
    <property type="entry name" value="H2TH_FPG"/>
</dbReference>
<keyword evidence="10" id="KW-0456">Lyase</keyword>
<evidence type="ECO:0000313" key="15">
    <source>
        <dbReference type="EMBL" id="GAA1706778.1"/>
    </source>
</evidence>
<accession>A0ABN2IKC5</accession>
<protein>
    <recommendedName>
        <fullName evidence="2">DNA-(apurinic or apyrimidinic site) lyase</fullName>
        <ecNumber evidence="2">4.2.99.18</ecNumber>
    </recommendedName>
</protein>
<evidence type="ECO:0000256" key="8">
    <source>
        <dbReference type="ARBA" id="ARBA00023125"/>
    </source>
</evidence>
<dbReference type="InterPro" id="IPR010979">
    <property type="entry name" value="Ribosomal_uS13-like_H2TH"/>
</dbReference>
<keyword evidence="5 13" id="KW-0863">Zinc-finger</keyword>
<keyword evidence="4" id="KW-0227">DNA damage</keyword>
<proteinExistence type="inferred from homology"/>
<keyword evidence="8" id="KW-0238">DNA-binding</keyword>
<gene>
    <name evidence="15" type="ORF">GCM10009831_15550</name>
</gene>
<keyword evidence="9" id="KW-0234">DNA repair</keyword>
<dbReference type="Gene3D" id="3.20.190.10">
    <property type="entry name" value="MutM-like, N-terminal"/>
    <property type="match status" value="1"/>
</dbReference>
<dbReference type="PANTHER" id="PTHR42697">
    <property type="entry name" value="ENDONUCLEASE 8"/>
    <property type="match status" value="1"/>
</dbReference>
<sequence>MPEGHTLHRLARLHSEYFAGGPVRVSSPQGRFADHVVVDGRHFDHATAVGKHLFHHYEGGLAVHVHLGLYGFFDTHLVPPGEEPPAPVGQVRMRVGAAAGDGPVYYVDLRGPTRCEVIAEAEVVDVRDRLGPDPLDPDADPGRAWARITRSARPIGALLMDQKVLAGVGNVYRAEVLFRHGIDPFRAGSRVTEGEFRAIWDDLVQLMEVGVETGAIHTIRPEHDHGDVPRRGADRPRNYVYQRDGWQCRVCRDEIVLQTLEARTLFWCPTCQPERPR</sequence>
<dbReference type="SUPFAM" id="SSF46946">
    <property type="entry name" value="S13-like H2TH domain"/>
    <property type="match status" value="1"/>
</dbReference>
<evidence type="ECO:0000256" key="9">
    <source>
        <dbReference type="ARBA" id="ARBA00023204"/>
    </source>
</evidence>
<dbReference type="EMBL" id="BAAAQG010000007">
    <property type="protein sequence ID" value="GAA1706778.1"/>
    <property type="molecule type" value="Genomic_DNA"/>
</dbReference>
<evidence type="ECO:0000256" key="10">
    <source>
        <dbReference type="ARBA" id="ARBA00023239"/>
    </source>
</evidence>
<evidence type="ECO:0000256" key="3">
    <source>
        <dbReference type="ARBA" id="ARBA00022723"/>
    </source>
</evidence>
<evidence type="ECO:0000256" key="6">
    <source>
        <dbReference type="ARBA" id="ARBA00022801"/>
    </source>
</evidence>
<keyword evidence="6" id="KW-0378">Hydrolase</keyword>
<evidence type="ECO:0000256" key="7">
    <source>
        <dbReference type="ARBA" id="ARBA00022833"/>
    </source>
</evidence>
<dbReference type="Pfam" id="PF01149">
    <property type="entry name" value="Fapy_DNA_glyco"/>
    <property type="match status" value="1"/>
</dbReference>
<evidence type="ECO:0000256" key="5">
    <source>
        <dbReference type="ARBA" id="ARBA00022771"/>
    </source>
</evidence>
<dbReference type="SMART" id="SM00898">
    <property type="entry name" value="Fapy_DNA_glyco"/>
    <property type="match status" value="1"/>
</dbReference>
<keyword evidence="3" id="KW-0479">Metal-binding</keyword>
<dbReference type="Proteomes" id="UP001500383">
    <property type="component" value="Unassembled WGS sequence"/>
</dbReference>
<evidence type="ECO:0000256" key="2">
    <source>
        <dbReference type="ARBA" id="ARBA00012720"/>
    </source>
</evidence>
<dbReference type="SMART" id="SM01232">
    <property type="entry name" value="H2TH"/>
    <property type="match status" value="1"/>
</dbReference>
<keyword evidence="7" id="KW-0862">Zinc</keyword>
<dbReference type="InterPro" id="IPR012319">
    <property type="entry name" value="FPG_cat"/>
</dbReference>
<dbReference type="EC" id="4.2.99.18" evidence="2"/>
<keyword evidence="11" id="KW-0511">Multifunctional enzyme</keyword>
<dbReference type="SUPFAM" id="SSF57716">
    <property type="entry name" value="Glucocorticoid receptor-like (DNA-binding domain)"/>
    <property type="match status" value="1"/>
</dbReference>
<comment type="caution">
    <text evidence="15">The sequence shown here is derived from an EMBL/GenBank/DDBJ whole genome shotgun (WGS) entry which is preliminary data.</text>
</comment>
<dbReference type="RefSeq" id="WP_182658590.1">
    <property type="nucleotide sequence ID" value="NZ_BAAAQG010000007.1"/>
</dbReference>
<evidence type="ECO:0000313" key="16">
    <source>
        <dbReference type="Proteomes" id="UP001500383"/>
    </source>
</evidence>
<evidence type="ECO:0000259" key="14">
    <source>
        <dbReference type="PROSITE" id="PS51066"/>
    </source>
</evidence>
<dbReference type="Pfam" id="PF06831">
    <property type="entry name" value="H2TH"/>
    <property type="match status" value="1"/>
</dbReference>
<dbReference type="PROSITE" id="PS51066">
    <property type="entry name" value="ZF_FPG_2"/>
    <property type="match status" value="1"/>
</dbReference>
<evidence type="ECO:0000256" key="4">
    <source>
        <dbReference type="ARBA" id="ARBA00022763"/>
    </source>
</evidence>